<evidence type="ECO:0000313" key="4">
    <source>
        <dbReference type="Proteomes" id="UP000054007"/>
    </source>
</evidence>
<accession>A0A0D7B740</accession>
<dbReference type="STRING" id="1314674.A0A0D7B740"/>
<name>A0A0D7B740_9AGAR</name>
<keyword evidence="1" id="KW-0862">Zinc</keyword>
<evidence type="ECO:0000259" key="2">
    <source>
        <dbReference type="PROSITE" id="PS50157"/>
    </source>
</evidence>
<dbReference type="AlphaFoldDB" id="A0A0D7B740"/>
<dbReference type="PROSITE" id="PS50157">
    <property type="entry name" value="ZINC_FINGER_C2H2_2"/>
    <property type="match status" value="1"/>
</dbReference>
<keyword evidence="1" id="KW-0479">Metal-binding</keyword>
<reference evidence="3 4" key="1">
    <citation type="journal article" date="2015" name="Fungal Genet. Biol.">
        <title>Evolution of novel wood decay mechanisms in Agaricales revealed by the genome sequences of Fistulina hepatica and Cylindrobasidium torrendii.</title>
        <authorList>
            <person name="Floudas D."/>
            <person name="Held B.W."/>
            <person name="Riley R."/>
            <person name="Nagy L.G."/>
            <person name="Koehler G."/>
            <person name="Ransdell A.S."/>
            <person name="Younus H."/>
            <person name="Chow J."/>
            <person name="Chiniquy J."/>
            <person name="Lipzen A."/>
            <person name="Tritt A."/>
            <person name="Sun H."/>
            <person name="Haridas S."/>
            <person name="LaButti K."/>
            <person name="Ohm R.A."/>
            <person name="Kues U."/>
            <person name="Blanchette R.A."/>
            <person name="Grigoriev I.V."/>
            <person name="Minto R.E."/>
            <person name="Hibbett D.S."/>
        </authorList>
    </citation>
    <scope>NUCLEOTIDE SEQUENCE [LARGE SCALE GENOMIC DNA]</scope>
    <source>
        <strain evidence="3 4">FP15055 ss-10</strain>
    </source>
</reference>
<feature type="domain" description="C2H2-type" evidence="2">
    <location>
        <begin position="42"/>
        <end position="71"/>
    </location>
</feature>
<keyword evidence="4" id="KW-1185">Reference proteome</keyword>
<dbReference type="EMBL" id="KN880594">
    <property type="protein sequence ID" value="KIY65341.1"/>
    <property type="molecule type" value="Genomic_DNA"/>
</dbReference>
<dbReference type="SMART" id="SM00355">
    <property type="entry name" value="ZnF_C2H2"/>
    <property type="match status" value="3"/>
</dbReference>
<dbReference type="SUPFAM" id="SSF57667">
    <property type="entry name" value="beta-beta-alpha zinc fingers"/>
    <property type="match status" value="1"/>
</dbReference>
<keyword evidence="1" id="KW-0863">Zinc-finger</keyword>
<evidence type="ECO:0000256" key="1">
    <source>
        <dbReference type="PROSITE-ProRule" id="PRU00042"/>
    </source>
</evidence>
<sequence>MKKESPMWKCSECDYARKRINDVLRHYNAKHQESAEKKKMMWVCLHDDCSFATLQKSNLENHIVKHTKSRPYICQGCKASFSDRGALTNHCTHSIDSDGEETNSSVKHFAAKFDKAAFIREHAEDFAKARPPVCETLGEDVLRSRVVEIPSTSVAKPAMPPRKKAKAIVPRASYPQSGIYQKWEASFNMEAVDADIKPCRSTRRKICDEMDDETDALRPHKRCKESQTLPRSRDLTNHAPLVIYHSESAVRLLPSPRKSYAVDELEAAEGLMLLAQGFGSNCMTNVPETARTASSDTVVGEFTSRSPSVENSDHQPVHYAKPGMYLMERSVEGVKLVPQ</sequence>
<dbReference type="InterPro" id="IPR013087">
    <property type="entry name" value="Znf_C2H2_type"/>
</dbReference>
<proteinExistence type="predicted"/>
<organism evidence="3 4">
    <name type="scientific">Cylindrobasidium torrendii FP15055 ss-10</name>
    <dbReference type="NCBI Taxonomy" id="1314674"/>
    <lineage>
        <taxon>Eukaryota</taxon>
        <taxon>Fungi</taxon>
        <taxon>Dikarya</taxon>
        <taxon>Basidiomycota</taxon>
        <taxon>Agaricomycotina</taxon>
        <taxon>Agaricomycetes</taxon>
        <taxon>Agaricomycetidae</taxon>
        <taxon>Agaricales</taxon>
        <taxon>Marasmiineae</taxon>
        <taxon>Physalacriaceae</taxon>
        <taxon>Cylindrobasidium</taxon>
    </lineage>
</organism>
<dbReference type="InterPro" id="IPR036236">
    <property type="entry name" value="Znf_C2H2_sf"/>
</dbReference>
<gene>
    <name evidence="3" type="ORF">CYLTODRAFT_456403</name>
</gene>
<dbReference type="GO" id="GO:0008270">
    <property type="term" value="F:zinc ion binding"/>
    <property type="evidence" value="ECO:0007669"/>
    <property type="project" value="UniProtKB-KW"/>
</dbReference>
<dbReference type="Proteomes" id="UP000054007">
    <property type="component" value="Unassembled WGS sequence"/>
</dbReference>
<evidence type="ECO:0000313" key="3">
    <source>
        <dbReference type="EMBL" id="KIY65341.1"/>
    </source>
</evidence>
<dbReference type="Gene3D" id="3.30.160.60">
    <property type="entry name" value="Classic Zinc Finger"/>
    <property type="match status" value="1"/>
</dbReference>
<dbReference type="OrthoDB" id="654211at2759"/>
<protein>
    <recommendedName>
        <fullName evidence="2">C2H2-type domain-containing protein</fullName>
    </recommendedName>
</protein>